<reference evidence="3" key="1">
    <citation type="submission" date="2022-11" db="UniProtKB">
        <authorList>
            <consortium name="WormBaseParasite"/>
        </authorList>
    </citation>
    <scope>IDENTIFICATION</scope>
</reference>
<name>A0A914LTH5_MELIC</name>
<protein>
    <submittedName>
        <fullName evidence="3">Uncharacterized protein</fullName>
    </submittedName>
</protein>
<proteinExistence type="predicted"/>
<evidence type="ECO:0000313" key="2">
    <source>
        <dbReference type="Proteomes" id="UP000887563"/>
    </source>
</evidence>
<dbReference type="Proteomes" id="UP000887563">
    <property type="component" value="Unplaced"/>
</dbReference>
<evidence type="ECO:0000313" key="3">
    <source>
        <dbReference type="WBParaSite" id="Minc3s00874g18341"/>
    </source>
</evidence>
<evidence type="ECO:0000256" key="1">
    <source>
        <dbReference type="SAM" id="MobiDB-lite"/>
    </source>
</evidence>
<dbReference type="AlphaFoldDB" id="A0A914LTH5"/>
<feature type="region of interest" description="Disordered" evidence="1">
    <location>
        <begin position="17"/>
        <end position="40"/>
    </location>
</feature>
<organism evidence="2 3">
    <name type="scientific">Meloidogyne incognita</name>
    <name type="common">Southern root-knot nematode worm</name>
    <name type="synonym">Oxyuris incognita</name>
    <dbReference type="NCBI Taxonomy" id="6306"/>
    <lineage>
        <taxon>Eukaryota</taxon>
        <taxon>Metazoa</taxon>
        <taxon>Ecdysozoa</taxon>
        <taxon>Nematoda</taxon>
        <taxon>Chromadorea</taxon>
        <taxon>Rhabditida</taxon>
        <taxon>Tylenchina</taxon>
        <taxon>Tylenchomorpha</taxon>
        <taxon>Tylenchoidea</taxon>
        <taxon>Meloidogynidae</taxon>
        <taxon>Meloidogyninae</taxon>
        <taxon>Meloidogyne</taxon>
        <taxon>Meloidogyne incognita group</taxon>
    </lineage>
</organism>
<accession>A0A914LTH5</accession>
<dbReference type="WBParaSite" id="Minc3s00874g18341">
    <property type="protein sequence ID" value="Minc3s00874g18341"/>
    <property type="gene ID" value="Minc3s00874g18341"/>
</dbReference>
<keyword evidence="2" id="KW-1185">Reference proteome</keyword>
<feature type="compositionally biased region" description="Basic and acidic residues" evidence="1">
    <location>
        <begin position="31"/>
        <end position="40"/>
    </location>
</feature>
<sequence>MFFENIKIKKQNTTNTMRRNGGFLGYGQNDDDNKKGEGENFERLPNFEIKQQEHIDKLLGRGDQSAIVRVRLK</sequence>